<organism evidence="2 3">
    <name type="scientific">Evansella tamaricis</name>
    <dbReference type="NCBI Taxonomy" id="2069301"/>
    <lineage>
        <taxon>Bacteria</taxon>
        <taxon>Bacillati</taxon>
        <taxon>Bacillota</taxon>
        <taxon>Bacilli</taxon>
        <taxon>Bacillales</taxon>
        <taxon>Bacillaceae</taxon>
        <taxon>Evansella</taxon>
    </lineage>
</organism>
<keyword evidence="1" id="KW-0472">Membrane</keyword>
<dbReference type="InterPro" id="IPR035211">
    <property type="entry name" value="DUF5325"/>
</dbReference>
<proteinExistence type="predicted"/>
<gene>
    <name evidence="2" type="ORF">KS419_05945</name>
</gene>
<dbReference type="Pfam" id="PF17259">
    <property type="entry name" value="DUF5325"/>
    <property type="match status" value="1"/>
</dbReference>
<keyword evidence="1" id="KW-1133">Transmembrane helix</keyword>
<comment type="caution">
    <text evidence="2">The sequence shown here is derived from an EMBL/GenBank/DDBJ whole genome shotgun (WGS) entry which is preliminary data.</text>
</comment>
<keyword evidence="3" id="KW-1185">Reference proteome</keyword>
<sequence>MGSFNWSFFLLAVLGTSGLIGIGIGIAEGSPLIIIGAIVLTIVSVGTGFTLKKKKREQGEGV</sequence>
<protein>
    <submittedName>
        <fullName evidence="2">YlaF family protein</fullName>
    </submittedName>
</protein>
<dbReference type="EMBL" id="JAHQCS010000064">
    <property type="protein sequence ID" value="MBU9711267.1"/>
    <property type="molecule type" value="Genomic_DNA"/>
</dbReference>
<dbReference type="RefSeq" id="WP_217065146.1">
    <property type="nucleotide sequence ID" value="NZ_JAHQCS010000064.1"/>
</dbReference>
<dbReference type="Proteomes" id="UP000784880">
    <property type="component" value="Unassembled WGS sequence"/>
</dbReference>
<accession>A0ABS6JC59</accession>
<evidence type="ECO:0000256" key="1">
    <source>
        <dbReference type="SAM" id="Phobius"/>
    </source>
</evidence>
<feature type="transmembrane region" description="Helical" evidence="1">
    <location>
        <begin position="32"/>
        <end position="51"/>
    </location>
</feature>
<name>A0ABS6JC59_9BACI</name>
<feature type="transmembrane region" description="Helical" evidence="1">
    <location>
        <begin position="7"/>
        <end position="26"/>
    </location>
</feature>
<evidence type="ECO:0000313" key="2">
    <source>
        <dbReference type="EMBL" id="MBU9711267.1"/>
    </source>
</evidence>
<keyword evidence="1" id="KW-0812">Transmembrane</keyword>
<evidence type="ECO:0000313" key="3">
    <source>
        <dbReference type="Proteomes" id="UP000784880"/>
    </source>
</evidence>
<reference evidence="2 3" key="1">
    <citation type="submission" date="2021-06" db="EMBL/GenBank/DDBJ databases">
        <title>Bacillus sp. RD4P76, an endophyte from a halophyte.</title>
        <authorList>
            <person name="Sun J.-Q."/>
        </authorList>
    </citation>
    <scope>NUCLEOTIDE SEQUENCE [LARGE SCALE GENOMIC DNA]</scope>
    <source>
        <strain evidence="2 3">CGMCC 1.15917</strain>
    </source>
</reference>